<comment type="caution">
    <text evidence="1">The sequence shown here is derived from an EMBL/GenBank/DDBJ whole genome shotgun (WGS) entry which is preliminary data.</text>
</comment>
<dbReference type="GO" id="GO:0005829">
    <property type="term" value="C:cytosol"/>
    <property type="evidence" value="ECO:0007669"/>
    <property type="project" value="TreeGrafter"/>
</dbReference>
<gene>
    <name evidence="1" type="ORF">A45J_0590</name>
</gene>
<dbReference type="PANTHER" id="PTHR43393:SF3">
    <property type="entry name" value="LYSINE DECARBOXYLASE-LIKE PROTEIN"/>
    <property type="match status" value="1"/>
</dbReference>
<organism evidence="1">
    <name type="scientific">hot springs metagenome</name>
    <dbReference type="NCBI Taxonomy" id="433727"/>
    <lineage>
        <taxon>unclassified sequences</taxon>
        <taxon>metagenomes</taxon>
        <taxon>ecological metagenomes</taxon>
    </lineage>
</organism>
<dbReference type="InterPro" id="IPR005268">
    <property type="entry name" value="CHP00725"/>
</dbReference>
<dbReference type="Gene3D" id="3.40.50.450">
    <property type="match status" value="1"/>
</dbReference>
<dbReference type="NCBIfam" id="TIGR00725">
    <property type="entry name" value="TIGR00725 family protein"/>
    <property type="match status" value="1"/>
</dbReference>
<evidence type="ECO:0000313" key="1">
    <source>
        <dbReference type="EMBL" id="GER92860.1"/>
    </source>
</evidence>
<dbReference type="InterPro" id="IPR041164">
    <property type="entry name" value="LDcluster4"/>
</dbReference>
<sequence>MQKKIIGVIGAGSADEKILKTAEEVGKLIAERDAILICGGLGGVMDAAARGAKSKGGMTVGILPQSHRGGANPYIDVPIATGFGEGRNVIIVRSADALIAIGGEYGTLSEIALALKIGKAVIGINTWDIKGIIKVDNAEDAVNKVFENLILDF</sequence>
<dbReference type="EMBL" id="BLAB01000001">
    <property type="protein sequence ID" value="GER92860.1"/>
    <property type="molecule type" value="Genomic_DNA"/>
</dbReference>
<dbReference type="AlphaFoldDB" id="A0A5J4L205"/>
<accession>A0A5J4L205</accession>
<dbReference type="PANTHER" id="PTHR43393">
    <property type="entry name" value="CYTOKININ RIBOSIDE 5'-MONOPHOSPHATE PHOSPHORIBOHYDROLASE"/>
    <property type="match status" value="1"/>
</dbReference>
<proteinExistence type="predicted"/>
<protein>
    <submittedName>
        <fullName evidence="1">TIGR00725 family protein</fullName>
    </submittedName>
</protein>
<dbReference type="Pfam" id="PF18306">
    <property type="entry name" value="LDcluster4"/>
    <property type="match status" value="1"/>
</dbReference>
<name>A0A5J4L205_9ZZZZ</name>
<dbReference type="SUPFAM" id="SSF102405">
    <property type="entry name" value="MCP/YpsA-like"/>
    <property type="match status" value="1"/>
</dbReference>
<reference evidence="1" key="1">
    <citation type="submission" date="2019-10" db="EMBL/GenBank/DDBJ databases">
        <title>Metagenomic sequencing of thiosulfate-disproportionating enrichment culture.</title>
        <authorList>
            <person name="Umezawa K."/>
            <person name="Kojima H."/>
            <person name="Fukui M."/>
        </authorList>
    </citation>
    <scope>NUCLEOTIDE SEQUENCE</scope>
    <source>
        <strain evidence="1">45J</strain>
    </source>
</reference>
<dbReference type="InterPro" id="IPR052341">
    <property type="entry name" value="LOG_family_nucleotidases"/>
</dbReference>